<dbReference type="SFLD" id="SFLDG01098">
    <property type="entry name" value="Uncharacterised_Radical_SAM_Su"/>
    <property type="match status" value="1"/>
</dbReference>
<evidence type="ECO:0000256" key="1">
    <source>
        <dbReference type="ARBA" id="ARBA00022691"/>
    </source>
</evidence>
<dbReference type="PROSITE" id="PS51918">
    <property type="entry name" value="RADICAL_SAM"/>
    <property type="match status" value="1"/>
</dbReference>
<dbReference type="InterPro" id="IPR007197">
    <property type="entry name" value="rSAM"/>
</dbReference>
<dbReference type="SFLD" id="SFLDS00029">
    <property type="entry name" value="Radical_SAM"/>
    <property type="match status" value="1"/>
</dbReference>
<dbReference type="InterPro" id="IPR013785">
    <property type="entry name" value="Aldolase_TIM"/>
</dbReference>
<dbReference type="InterPro" id="IPR058240">
    <property type="entry name" value="rSAM_sf"/>
</dbReference>
<organism evidence="6 7">
    <name type="scientific">Defluviitoga tunisiensis</name>
    <dbReference type="NCBI Taxonomy" id="1006576"/>
    <lineage>
        <taxon>Bacteria</taxon>
        <taxon>Thermotogati</taxon>
        <taxon>Thermotogota</taxon>
        <taxon>Thermotogae</taxon>
        <taxon>Petrotogales</taxon>
        <taxon>Petrotogaceae</taxon>
        <taxon>Defluviitoga</taxon>
    </lineage>
</organism>
<keyword evidence="7" id="KW-1185">Reference proteome</keyword>
<gene>
    <name evidence="6" type="ORF">DTL3_0301</name>
</gene>
<dbReference type="GO" id="GO:0051536">
    <property type="term" value="F:iron-sulfur cluster binding"/>
    <property type="evidence" value="ECO:0007669"/>
    <property type="project" value="UniProtKB-KW"/>
</dbReference>
<dbReference type="SUPFAM" id="SSF102114">
    <property type="entry name" value="Radical SAM enzymes"/>
    <property type="match status" value="1"/>
</dbReference>
<dbReference type="RefSeq" id="WP_084217083.1">
    <property type="nucleotide sequence ID" value="NZ_LN824141.1"/>
</dbReference>
<keyword evidence="2" id="KW-0479">Metal-binding</keyword>
<dbReference type="InterPro" id="IPR006638">
    <property type="entry name" value="Elp3/MiaA/NifB-like_rSAM"/>
</dbReference>
<reference evidence="7" key="1">
    <citation type="submission" date="2014-11" db="EMBL/GenBank/DDBJ databases">
        <authorList>
            <person name="Wibberg D."/>
        </authorList>
    </citation>
    <scope>NUCLEOTIDE SEQUENCE [LARGE SCALE GENOMIC DNA]</scope>
    <source>
        <strain evidence="7">L3</strain>
    </source>
</reference>
<evidence type="ECO:0000259" key="5">
    <source>
        <dbReference type="PROSITE" id="PS51918"/>
    </source>
</evidence>
<keyword evidence="3" id="KW-0408">Iron</keyword>
<keyword evidence="1" id="KW-0949">S-adenosyl-L-methionine</keyword>
<dbReference type="GO" id="GO:0003824">
    <property type="term" value="F:catalytic activity"/>
    <property type="evidence" value="ECO:0007669"/>
    <property type="project" value="InterPro"/>
</dbReference>
<evidence type="ECO:0000313" key="7">
    <source>
        <dbReference type="Proteomes" id="UP000032809"/>
    </source>
</evidence>
<evidence type="ECO:0000256" key="4">
    <source>
        <dbReference type="ARBA" id="ARBA00023014"/>
    </source>
</evidence>
<sequence length="292" mass="33655">MRISYATAVEMNLKKGKINANNYTAYLQIGEKCLYNCSFCSKARESKSEEDLLSRVKWPKISKEDFIGNFNPNNFKRICIQVVSSSDYWTELDYVLSFLKDKNIKTSVSIRPKNIEEVRLLFNKYLVDNVGIAIDAANEKLFGKIKGGNFKTFNNFLIAASKEFPGKIATHIIVGLGESDEDIVDILLKMKKHGIIVGLFAFTPIKGTKLETYPRPTLERYRKMQYLHYIIEHHEVKKETFTFDSKGNVLQFPDFKINNEEVIKTSGCSWCTRPFYNEKPGKELYNVPIPRI</sequence>
<dbReference type="PATRIC" id="fig|1006576.9.peg.298"/>
<feature type="domain" description="Radical SAM core" evidence="5">
    <location>
        <begin position="19"/>
        <end position="239"/>
    </location>
</feature>
<dbReference type="GO" id="GO:0046872">
    <property type="term" value="F:metal ion binding"/>
    <property type="evidence" value="ECO:0007669"/>
    <property type="project" value="UniProtKB-KW"/>
</dbReference>
<dbReference type="Gene3D" id="3.20.20.70">
    <property type="entry name" value="Aldolase class I"/>
    <property type="match status" value="1"/>
</dbReference>
<evidence type="ECO:0000313" key="6">
    <source>
        <dbReference type="EMBL" id="CEP77632.1"/>
    </source>
</evidence>
<dbReference type="Pfam" id="PF04055">
    <property type="entry name" value="Radical_SAM"/>
    <property type="match status" value="1"/>
</dbReference>
<dbReference type="Proteomes" id="UP000032809">
    <property type="component" value="Chromosome I"/>
</dbReference>
<evidence type="ECO:0000256" key="3">
    <source>
        <dbReference type="ARBA" id="ARBA00023004"/>
    </source>
</evidence>
<proteinExistence type="predicted"/>
<dbReference type="SMART" id="SM00729">
    <property type="entry name" value="Elp3"/>
    <property type="match status" value="1"/>
</dbReference>
<protein>
    <submittedName>
        <fullName evidence="6">Biotin synthase-related enzyme</fullName>
    </submittedName>
</protein>
<dbReference type="STRING" id="1006576.DTL3_0301"/>
<dbReference type="OrthoDB" id="5495221at2"/>
<dbReference type="AlphaFoldDB" id="A0A0C7NNZ6"/>
<name>A0A0C7NNZ6_DEFTU</name>
<dbReference type="KEGG" id="dtn:DTL3_0301"/>
<evidence type="ECO:0000256" key="2">
    <source>
        <dbReference type="ARBA" id="ARBA00022723"/>
    </source>
</evidence>
<keyword evidence="4" id="KW-0411">Iron-sulfur</keyword>
<accession>A0A0C7NNZ6</accession>
<dbReference type="CDD" id="cd01335">
    <property type="entry name" value="Radical_SAM"/>
    <property type="match status" value="1"/>
</dbReference>
<dbReference type="HOGENOM" id="CLU_054041_0_0_0"/>
<dbReference type="EMBL" id="LN824141">
    <property type="protein sequence ID" value="CEP77632.1"/>
    <property type="molecule type" value="Genomic_DNA"/>
</dbReference>